<keyword evidence="3" id="KW-0732">Signal</keyword>
<proteinExistence type="predicted"/>
<reference evidence="5" key="1">
    <citation type="submission" date="2020-05" db="EMBL/GenBank/DDBJ databases">
        <title>Phylogenomic resolution of chytrid fungi.</title>
        <authorList>
            <person name="Stajich J.E."/>
            <person name="Amses K."/>
            <person name="Simmons R."/>
            <person name="Seto K."/>
            <person name="Myers J."/>
            <person name="Bonds A."/>
            <person name="Quandt C.A."/>
            <person name="Barry K."/>
            <person name="Liu P."/>
            <person name="Grigoriev I."/>
            <person name="Longcore J.E."/>
            <person name="James T.Y."/>
        </authorList>
    </citation>
    <scope>NUCLEOTIDE SEQUENCE</scope>
    <source>
        <strain evidence="5">PLAUS21</strain>
    </source>
</reference>
<dbReference type="PANTHER" id="PTHR11474:SF126">
    <property type="entry name" value="TYROSINASE-LIKE PROTEIN TYR-1-RELATED"/>
    <property type="match status" value="1"/>
</dbReference>
<keyword evidence="6" id="KW-1185">Reference proteome</keyword>
<evidence type="ECO:0000313" key="5">
    <source>
        <dbReference type="EMBL" id="KAJ3254080.1"/>
    </source>
</evidence>
<accession>A0AAD5Y5W4</accession>
<dbReference type="AlphaFoldDB" id="A0AAD5Y5W4"/>
<keyword evidence="2" id="KW-0186">Copper</keyword>
<dbReference type="PANTHER" id="PTHR11474">
    <property type="entry name" value="TYROSINASE FAMILY MEMBER"/>
    <property type="match status" value="1"/>
</dbReference>
<dbReference type="GO" id="GO:0016491">
    <property type="term" value="F:oxidoreductase activity"/>
    <property type="evidence" value="ECO:0007669"/>
    <property type="project" value="InterPro"/>
</dbReference>
<dbReference type="PROSITE" id="PS00498">
    <property type="entry name" value="TYROSINASE_2"/>
    <property type="match status" value="1"/>
</dbReference>
<dbReference type="Proteomes" id="UP001210925">
    <property type="component" value="Unassembled WGS sequence"/>
</dbReference>
<dbReference type="Pfam" id="PF00264">
    <property type="entry name" value="Tyrosinase"/>
    <property type="match status" value="1"/>
</dbReference>
<dbReference type="Gene3D" id="1.10.1280.10">
    <property type="entry name" value="Di-copper center containing domain from catechol oxidase"/>
    <property type="match status" value="1"/>
</dbReference>
<name>A0AAD5Y5W4_9FUNG</name>
<protein>
    <recommendedName>
        <fullName evidence="4">Tyrosinase copper-binding domain-containing protein</fullName>
    </recommendedName>
</protein>
<organism evidence="5 6">
    <name type="scientific">Boothiomyces macroporosus</name>
    <dbReference type="NCBI Taxonomy" id="261099"/>
    <lineage>
        <taxon>Eukaryota</taxon>
        <taxon>Fungi</taxon>
        <taxon>Fungi incertae sedis</taxon>
        <taxon>Chytridiomycota</taxon>
        <taxon>Chytridiomycota incertae sedis</taxon>
        <taxon>Chytridiomycetes</taxon>
        <taxon>Rhizophydiales</taxon>
        <taxon>Terramycetaceae</taxon>
        <taxon>Boothiomyces</taxon>
    </lineage>
</organism>
<dbReference type="InterPro" id="IPR002227">
    <property type="entry name" value="Tyrosinase_Cu-bd"/>
</dbReference>
<evidence type="ECO:0000313" key="6">
    <source>
        <dbReference type="Proteomes" id="UP001210925"/>
    </source>
</evidence>
<feature type="domain" description="Tyrosinase copper-binding" evidence="4">
    <location>
        <begin position="227"/>
        <end position="238"/>
    </location>
</feature>
<evidence type="ECO:0000256" key="3">
    <source>
        <dbReference type="SAM" id="SignalP"/>
    </source>
</evidence>
<feature type="signal peptide" evidence="3">
    <location>
        <begin position="1"/>
        <end position="25"/>
    </location>
</feature>
<dbReference type="SUPFAM" id="SSF48056">
    <property type="entry name" value="Di-copper centre-containing domain"/>
    <property type="match status" value="1"/>
</dbReference>
<comment type="caution">
    <text evidence="5">The sequence shown here is derived from an EMBL/GenBank/DDBJ whole genome shotgun (WGS) entry which is preliminary data.</text>
</comment>
<feature type="chain" id="PRO_5042007393" description="Tyrosinase copper-binding domain-containing protein" evidence="3">
    <location>
        <begin position="26"/>
        <end position="481"/>
    </location>
</feature>
<evidence type="ECO:0000259" key="4">
    <source>
        <dbReference type="PROSITE" id="PS00498"/>
    </source>
</evidence>
<dbReference type="InterPro" id="IPR050316">
    <property type="entry name" value="Tyrosinase/Hemocyanin"/>
</dbReference>
<dbReference type="PROSITE" id="PS51257">
    <property type="entry name" value="PROKAR_LIPOPROTEIN"/>
    <property type="match status" value="1"/>
</dbReference>
<sequence>MKGFLLTSILTAVSVLACSPGPVRQEWRQLSSGQQQAYLNAINQLNQRQDDTSNDSTDPATWSFAHFAIVHARYQQANHNQGSVQAPPFFAWHRIFLHYYEKALQSIDSSVVLPYWDWTQDSQNPLSSDVYAQLGGNGQGASGCMETNPLNGWSSAVNGGCLKRCSGAGQTLYPAGAVVSLMNGSPNYAALNRQIQDGPHGAVHNVIGGRCADGGVGDMYTMSSAGDPIFYMHHAMVDKIWMMWQDACPSKFANDYSAAVNSVMAPFTQTAQDVLNFKASDGNFCYGYSSSGINSVQLNKCAGAPGTPTQSGDSAAPSATAPADSVDQYFAELRLLDLIPNSADILKALFPGFSNSNINTISHFMHSPASKAKAKRDYLSYGNFTSVPDVIPTYQLNPGYKIKAPCQNDTTDLYNLRHPTPLDKDYIKMMNVDEKSARHVEYLAKLAVDDMNNMEGYVPYSALINFNAHNKLGLFKPKQSN</sequence>
<gene>
    <name evidence="5" type="ORF">HK103_007541</name>
</gene>
<dbReference type="PRINTS" id="PR00092">
    <property type="entry name" value="TYROSINASE"/>
</dbReference>
<dbReference type="GO" id="GO:0046872">
    <property type="term" value="F:metal ion binding"/>
    <property type="evidence" value="ECO:0007669"/>
    <property type="project" value="UniProtKB-KW"/>
</dbReference>
<evidence type="ECO:0000256" key="1">
    <source>
        <dbReference type="ARBA" id="ARBA00022723"/>
    </source>
</evidence>
<keyword evidence="1" id="KW-0479">Metal-binding</keyword>
<dbReference type="InterPro" id="IPR008922">
    <property type="entry name" value="Di-copper_centre_dom_sf"/>
</dbReference>
<evidence type="ECO:0000256" key="2">
    <source>
        <dbReference type="ARBA" id="ARBA00023008"/>
    </source>
</evidence>
<dbReference type="EMBL" id="JADGKB010000093">
    <property type="protein sequence ID" value="KAJ3254080.1"/>
    <property type="molecule type" value="Genomic_DNA"/>
</dbReference>